<sequence>MKPQRPASGGAGDSILDQVANRPKFCERRELAFARPERARDKLLSYSTLKVKVVKARSLVEADIVSSDPYAEVYVDDVLKGHTPTVFKSLNPVWNWEKTLEIKHPASVVLVRVMDYDLSNPDDMLGFVEFPVADLPLETCTAGWFRLHPAEKLVGKASQRLEKISEPLEETCGAVFLELTRKIESGDATDEQYAWCLPDPEPIDWPEYTGARKKLDAQALIDSIMDFKTALLGGLIRPLMTGVGYILGWRNIPMTSCVLAICLGVSYRPELFISGMLLMAGLLLLMTSDPSVCSAMSLLPAAVPLDDAGYALIAQTKDTDAAVAFLQRVVFALQGTVADDDKLREFAAFSSHEGEAVAESYADLKRQLHKAKANKESRCPIIKTDDKPLKKGALVHRSGQKGEVVSCKNPDEVLTWEYEVQFDGADAPEVVRADRLDSRTDMRWMSGDAMLAIIPDSVEDSLIGWTAFFRSLTTTLEGAEKPIRDIAGWKDKTKTLTVAVACLVLSVLFLWIQRLFCFAVAVYLFAKNTEAWISFFAKRRGQAALEKQKGARDVSEWGFFTRASADDDKAGSKAPLLQSFMDSARSTFGMGKA</sequence>
<evidence type="ECO:0000313" key="5">
    <source>
        <dbReference type="EMBL" id="CAK0905560.1"/>
    </source>
</evidence>
<keyword evidence="3" id="KW-1133">Transmembrane helix</keyword>
<gene>
    <name evidence="5" type="ORF">PCOR1329_LOCUS81241</name>
</gene>
<dbReference type="InterPro" id="IPR000008">
    <property type="entry name" value="C2_dom"/>
</dbReference>
<evidence type="ECO:0000256" key="1">
    <source>
        <dbReference type="ARBA" id="ARBA00022723"/>
    </source>
</evidence>
<comment type="caution">
    <text evidence="5">The sequence shown here is derived from an EMBL/GenBank/DDBJ whole genome shotgun (WGS) entry which is preliminary data.</text>
</comment>
<evidence type="ECO:0000256" key="2">
    <source>
        <dbReference type="ARBA" id="ARBA00022837"/>
    </source>
</evidence>
<organism evidence="5 6">
    <name type="scientific">Prorocentrum cordatum</name>
    <dbReference type="NCBI Taxonomy" id="2364126"/>
    <lineage>
        <taxon>Eukaryota</taxon>
        <taxon>Sar</taxon>
        <taxon>Alveolata</taxon>
        <taxon>Dinophyceae</taxon>
        <taxon>Prorocentrales</taxon>
        <taxon>Prorocentraceae</taxon>
        <taxon>Prorocentrum</taxon>
    </lineage>
</organism>
<protein>
    <recommendedName>
        <fullName evidence="4">C2 domain-containing protein</fullName>
    </recommendedName>
</protein>
<keyword evidence="3" id="KW-0812">Transmembrane</keyword>
<dbReference type="CDD" id="cd00030">
    <property type="entry name" value="C2"/>
    <property type="match status" value="1"/>
</dbReference>
<dbReference type="PANTHER" id="PTHR45911">
    <property type="entry name" value="C2 DOMAIN-CONTAINING PROTEIN"/>
    <property type="match status" value="1"/>
</dbReference>
<accession>A0ABN9Y008</accession>
<evidence type="ECO:0000256" key="3">
    <source>
        <dbReference type="SAM" id="Phobius"/>
    </source>
</evidence>
<keyword evidence="1" id="KW-0479">Metal-binding</keyword>
<feature type="transmembrane region" description="Helical" evidence="3">
    <location>
        <begin position="498"/>
        <end position="526"/>
    </location>
</feature>
<dbReference type="SMART" id="SM00239">
    <property type="entry name" value="C2"/>
    <property type="match status" value="1"/>
</dbReference>
<evidence type="ECO:0000313" key="6">
    <source>
        <dbReference type="Proteomes" id="UP001189429"/>
    </source>
</evidence>
<keyword evidence="2" id="KW-0106">Calcium</keyword>
<dbReference type="EMBL" id="CAUYUJ010021581">
    <property type="protein sequence ID" value="CAK0905560.1"/>
    <property type="molecule type" value="Genomic_DNA"/>
</dbReference>
<feature type="domain" description="C2" evidence="4">
    <location>
        <begin position="28"/>
        <end position="145"/>
    </location>
</feature>
<name>A0ABN9Y008_9DINO</name>
<keyword evidence="3" id="KW-0472">Membrane</keyword>
<dbReference type="SUPFAM" id="SSF49562">
    <property type="entry name" value="C2 domain (Calcium/lipid-binding domain, CaLB)"/>
    <property type="match status" value="1"/>
</dbReference>
<dbReference type="PROSITE" id="PS50004">
    <property type="entry name" value="C2"/>
    <property type="match status" value="1"/>
</dbReference>
<dbReference type="Proteomes" id="UP001189429">
    <property type="component" value="Unassembled WGS sequence"/>
</dbReference>
<dbReference type="Pfam" id="PF00168">
    <property type="entry name" value="C2"/>
    <property type="match status" value="1"/>
</dbReference>
<reference evidence="5" key="1">
    <citation type="submission" date="2023-10" db="EMBL/GenBank/DDBJ databases">
        <authorList>
            <person name="Chen Y."/>
            <person name="Shah S."/>
            <person name="Dougan E. K."/>
            <person name="Thang M."/>
            <person name="Chan C."/>
        </authorList>
    </citation>
    <scope>NUCLEOTIDE SEQUENCE [LARGE SCALE GENOMIC DNA]</scope>
</reference>
<dbReference type="InterPro" id="IPR035892">
    <property type="entry name" value="C2_domain_sf"/>
</dbReference>
<dbReference type="Gene3D" id="2.60.40.150">
    <property type="entry name" value="C2 domain"/>
    <property type="match status" value="1"/>
</dbReference>
<proteinExistence type="predicted"/>
<keyword evidence="6" id="KW-1185">Reference proteome</keyword>
<evidence type="ECO:0000259" key="4">
    <source>
        <dbReference type="PROSITE" id="PS50004"/>
    </source>
</evidence>